<keyword evidence="2" id="KW-1185">Reference proteome</keyword>
<dbReference type="Proteomes" id="UP000032279">
    <property type="component" value="Unassembled WGS sequence"/>
</dbReference>
<name>A0A0D1A423_9LACO</name>
<dbReference type="PATRIC" id="fig|1335616.4.peg.1843"/>
<gene>
    <name evidence="1" type="ORF">WDC_1832</name>
</gene>
<reference evidence="1 2" key="1">
    <citation type="submission" date="2013-08" db="EMBL/GenBank/DDBJ databases">
        <title>Lactobacillus wasatchii sp. WDC04, a late gas producing bacteria isolated from aged chedder cheese.</title>
        <authorList>
            <person name="Oberg C.J."/>
            <person name="Culumber M."/>
            <person name="McMahon D.J."/>
            <person name="Broadbent J.R."/>
            <person name="Oberg T.S."/>
            <person name="Ortaki F."/>
        </authorList>
    </citation>
    <scope>NUCLEOTIDE SEQUENCE [LARGE SCALE GENOMIC DNA]</scope>
    <source>
        <strain evidence="1 2">WDC04</strain>
    </source>
</reference>
<accession>A0A0D1A423</accession>
<dbReference type="STRING" id="1335616.WDC_1832"/>
<evidence type="ECO:0000313" key="2">
    <source>
        <dbReference type="Proteomes" id="UP000032279"/>
    </source>
</evidence>
<comment type="caution">
    <text evidence="1">The sequence shown here is derived from an EMBL/GenBank/DDBJ whole genome shotgun (WGS) entry which is preliminary data.</text>
</comment>
<evidence type="ECO:0000313" key="1">
    <source>
        <dbReference type="EMBL" id="KIS02595.1"/>
    </source>
</evidence>
<organism evidence="1 2">
    <name type="scientific">Paucilactobacillus wasatchensis</name>
    <dbReference type="NCBI Taxonomy" id="1335616"/>
    <lineage>
        <taxon>Bacteria</taxon>
        <taxon>Bacillati</taxon>
        <taxon>Bacillota</taxon>
        <taxon>Bacilli</taxon>
        <taxon>Lactobacillales</taxon>
        <taxon>Lactobacillaceae</taxon>
        <taxon>Paucilactobacillus</taxon>
    </lineage>
</organism>
<dbReference type="AlphaFoldDB" id="A0A0D1A423"/>
<proteinExistence type="predicted"/>
<sequence>MMVAKLHFYLTIDKIKHLALSGQQLCTTTTGKVARCYGLTLLQRVVSVAQR</sequence>
<dbReference type="EMBL" id="AWTT01000074">
    <property type="protein sequence ID" value="KIS02595.1"/>
    <property type="molecule type" value="Genomic_DNA"/>
</dbReference>
<protein>
    <submittedName>
        <fullName evidence="1">Uncharacterized protein</fullName>
    </submittedName>
</protein>